<dbReference type="eggNOG" id="ENOG502QZAS">
    <property type="taxonomic scope" value="Eukaryota"/>
</dbReference>
<evidence type="ECO:0000256" key="1">
    <source>
        <dbReference type="SAM" id="MobiDB-lite"/>
    </source>
</evidence>
<comment type="caution">
    <text evidence="2">The sequence shown here is derived from an EMBL/GenBank/DDBJ whole genome shotgun (WGS) entry which is preliminary data.</text>
</comment>
<keyword evidence="3" id="KW-1185">Reference proteome</keyword>
<gene>
    <name evidence="2" type="ORF">THAOC_33138</name>
</gene>
<organism evidence="2 3">
    <name type="scientific">Thalassiosira oceanica</name>
    <name type="common">Marine diatom</name>
    <dbReference type="NCBI Taxonomy" id="159749"/>
    <lineage>
        <taxon>Eukaryota</taxon>
        <taxon>Sar</taxon>
        <taxon>Stramenopiles</taxon>
        <taxon>Ochrophyta</taxon>
        <taxon>Bacillariophyta</taxon>
        <taxon>Coscinodiscophyceae</taxon>
        <taxon>Thalassiosirophycidae</taxon>
        <taxon>Thalassiosirales</taxon>
        <taxon>Thalassiosiraceae</taxon>
        <taxon>Thalassiosira</taxon>
    </lineage>
</organism>
<feature type="region of interest" description="Disordered" evidence="1">
    <location>
        <begin position="1"/>
        <end position="81"/>
    </location>
</feature>
<dbReference type="InterPro" id="IPR008978">
    <property type="entry name" value="HSP20-like_chaperone"/>
</dbReference>
<name>K0RGN4_THAOC</name>
<evidence type="ECO:0008006" key="4">
    <source>
        <dbReference type="Google" id="ProtNLM"/>
    </source>
</evidence>
<feature type="compositionally biased region" description="Basic and acidic residues" evidence="1">
    <location>
        <begin position="1"/>
        <end position="12"/>
    </location>
</feature>
<evidence type="ECO:0000313" key="2">
    <source>
        <dbReference type="EMBL" id="EJK48091.1"/>
    </source>
</evidence>
<protein>
    <recommendedName>
        <fullName evidence="4">CS domain-containing protein</fullName>
    </recommendedName>
</protein>
<dbReference type="OrthoDB" id="48425at2759"/>
<reference evidence="2 3" key="1">
    <citation type="journal article" date="2012" name="Genome Biol.">
        <title>Genome and low-iron response of an oceanic diatom adapted to chronic iron limitation.</title>
        <authorList>
            <person name="Lommer M."/>
            <person name="Specht M."/>
            <person name="Roy A.S."/>
            <person name="Kraemer L."/>
            <person name="Andreson R."/>
            <person name="Gutowska M.A."/>
            <person name="Wolf J."/>
            <person name="Bergner S.V."/>
            <person name="Schilhabel M.B."/>
            <person name="Klostermeier U.C."/>
            <person name="Beiko R.G."/>
            <person name="Rosenstiel P."/>
            <person name="Hippler M."/>
            <person name="Laroche J."/>
        </authorList>
    </citation>
    <scope>NUCLEOTIDE SEQUENCE [LARGE SCALE GENOMIC DNA]</scope>
    <source>
        <strain evidence="2 3">CCMP1005</strain>
    </source>
</reference>
<proteinExistence type="predicted"/>
<dbReference type="Proteomes" id="UP000266841">
    <property type="component" value="Unassembled WGS sequence"/>
</dbReference>
<dbReference type="AlphaFoldDB" id="K0RGN4"/>
<dbReference type="Gene3D" id="2.60.40.790">
    <property type="match status" value="1"/>
</dbReference>
<evidence type="ECO:0000313" key="3">
    <source>
        <dbReference type="Proteomes" id="UP000266841"/>
    </source>
</evidence>
<sequence length="322" mass="35832">MVDYSKWDRMEFSSDEDEDTTPRVTSLDEPARVTFGSGGVQFGRTDSSKPLMDNPSPKRSKHEFRNPPAVVPTVSSSRSGDAIDISQLEDVSVGAGKHQGDSTTASTQQERLNRWSKELTNNGGYSSCDVSVVDGRTLKVPLYWSQDRYAVTLRLGFPPSEFSTRSIRVRVVGALNYCDRNSAVGNGGSGGREPSFGSIEIVSVARDRDQSNEETVLLRGRLPRPIHLNEDEDEIHYEIEENLCITPSGDDQVCTKLVAVTLPKAVPMSGMVLWWDCPLVGLPKIDLSFVGEKRETYKQAWDKAHEIFKEKLKARERQCVDS</sequence>
<dbReference type="EMBL" id="AGNL01046284">
    <property type="protein sequence ID" value="EJK48091.1"/>
    <property type="molecule type" value="Genomic_DNA"/>
</dbReference>
<dbReference type="OMA" id="KARERQC"/>
<accession>K0RGN4</accession>